<dbReference type="STRING" id="1157962.A0A250XI74"/>
<accession>A0A250XI74</accession>
<evidence type="ECO:0000313" key="2">
    <source>
        <dbReference type="EMBL" id="GAX82706.1"/>
    </source>
</evidence>
<dbReference type="InterPro" id="IPR022742">
    <property type="entry name" value="Hydrolase_4"/>
</dbReference>
<dbReference type="AlphaFoldDB" id="A0A250XI74"/>
<dbReference type="PANTHER" id="PTHR43358">
    <property type="entry name" value="ALPHA/BETA-HYDROLASE"/>
    <property type="match status" value="1"/>
</dbReference>
<dbReference type="Proteomes" id="UP000232323">
    <property type="component" value="Unassembled WGS sequence"/>
</dbReference>
<dbReference type="EMBL" id="BEGY01000085">
    <property type="protein sequence ID" value="GAX82706.1"/>
    <property type="molecule type" value="Genomic_DNA"/>
</dbReference>
<protein>
    <recommendedName>
        <fullName evidence="1">Serine aminopeptidase S33 domain-containing protein</fullName>
    </recommendedName>
</protein>
<keyword evidence="3" id="KW-1185">Reference proteome</keyword>
<dbReference type="PANTHER" id="PTHR43358:SF4">
    <property type="entry name" value="ALPHA_BETA HYDROLASE FOLD-1 DOMAIN-CONTAINING PROTEIN"/>
    <property type="match status" value="1"/>
</dbReference>
<evidence type="ECO:0000259" key="1">
    <source>
        <dbReference type="Pfam" id="PF12146"/>
    </source>
</evidence>
<dbReference type="InterPro" id="IPR029058">
    <property type="entry name" value="AB_hydrolase_fold"/>
</dbReference>
<gene>
    <name evidence="2" type="ORF">CEUSTIGMA_g10132.t1</name>
</gene>
<comment type="caution">
    <text evidence="2">The sequence shown here is derived from an EMBL/GenBank/DDBJ whole genome shotgun (WGS) entry which is preliminary data.</text>
</comment>
<feature type="domain" description="Serine aminopeptidase S33" evidence="1">
    <location>
        <begin position="77"/>
        <end position="195"/>
    </location>
</feature>
<sequence>MFELWGQLVDAICRPPRDSEFTKGDLIGGELGRFKVSGFNGRREDLTLVNKQGLKIECSHFIPSDAKGKDGKLPCVIYCHCNSGSRRDAEEAVYILIPLGVSVFTLDFAGSGLSEGQYVTLGAHEADDIEVVVAHLRRTGKVSTLGLWGRSMGAVTTLLYSNRDPSIAGIVVDSPFSKLTQLMLEVVEQQKLPVPRALLKVALAAMKRSVRKKAGFDLDKVAPVEVVSQSFIPALFAHAHGDAFIKISHSDAIHAAYAGDKNFIK</sequence>
<proteinExistence type="predicted"/>
<reference evidence="2 3" key="1">
    <citation type="submission" date="2017-08" db="EMBL/GenBank/DDBJ databases">
        <title>Acidophilic green algal genome provides insights into adaptation to an acidic environment.</title>
        <authorList>
            <person name="Hirooka S."/>
            <person name="Hirose Y."/>
            <person name="Kanesaki Y."/>
            <person name="Higuchi S."/>
            <person name="Fujiwara T."/>
            <person name="Onuma R."/>
            <person name="Era A."/>
            <person name="Ohbayashi R."/>
            <person name="Uzuka A."/>
            <person name="Nozaki H."/>
            <person name="Yoshikawa H."/>
            <person name="Miyagishima S.Y."/>
        </authorList>
    </citation>
    <scope>NUCLEOTIDE SEQUENCE [LARGE SCALE GENOMIC DNA]</scope>
    <source>
        <strain evidence="2 3">NIES-2499</strain>
    </source>
</reference>
<dbReference type="SUPFAM" id="SSF53474">
    <property type="entry name" value="alpha/beta-Hydrolases"/>
    <property type="match status" value="1"/>
</dbReference>
<dbReference type="Gene3D" id="3.40.50.1820">
    <property type="entry name" value="alpha/beta hydrolase"/>
    <property type="match status" value="1"/>
</dbReference>
<name>A0A250XI74_9CHLO</name>
<evidence type="ECO:0000313" key="3">
    <source>
        <dbReference type="Proteomes" id="UP000232323"/>
    </source>
</evidence>
<dbReference type="InterPro" id="IPR052920">
    <property type="entry name" value="DNA-binding_regulatory"/>
</dbReference>
<organism evidence="2 3">
    <name type="scientific">Chlamydomonas eustigma</name>
    <dbReference type="NCBI Taxonomy" id="1157962"/>
    <lineage>
        <taxon>Eukaryota</taxon>
        <taxon>Viridiplantae</taxon>
        <taxon>Chlorophyta</taxon>
        <taxon>core chlorophytes</taxon>
        <taxon>Chlorophyceae</taxon>
        <taxon>CS clade</taxon>
        <taxon>Chlamydomonadales</taxon>
        <taxon>Chlamydomonadaceae</taxon>
        <taxon>Chlamydomonas</taxon>
    </lineage>
</organism>
<dbReference type="OrthoDB" id="10249433at2759"/>
<dbReference type="Pfam" id="PF12146">
    <property type="entry name" value="Hydrolase_4"/>
    <property type="match status" value="1"/>
</dbReference>